<feature type="transmembrane region" description="Helical" evidence="7">
    <location>
        <begin position="137"/>
        <end position="158"/>
    </location>
</feature>
<evidence type="ECO:0000256" key="7">
    <source>
        <dbReference type="SAM" id="Phobius"/>
    </source>
</evidence>
<proteinExistence type="inferred from homology"/>
<dbReference type="PANTHER" id="PTHR42038">
    <property type="match status" value="1"/>
</dbReference>
<reference evidence="9" key="1">
    <citation type="journal article" date="2017" name="Nat. Microbiol.">
        <title>Global analysis of biosynthetic gene clusters reveals vast potential of secondary metabolite production in Penicillium species.</title>
        <authorList>
            <person name="Nielsen J.C."/>
            <person name="Grijseels S."/>
            <person name="Prigent S."/>
            <person name="Ji B."/>
            <person name="Dainat J."/>
            <person name="Nielsen K.F."/>
            <person name="Frisvad J.C."/>
            <person name="Workman M."/>
            <person name="Nielsen J."/>
        </authorList>
    </citation>
    <scope>NUCLEOTIDE SEQUENCE [LARGE SCALE GENOMIC DNA]</scope>
    <source>
        <strain evidence="9">IBT 29486</strain>
    </source>
</reference>
<dbReference type="GO" id="GO:0016020">
    <property type="term" value="C:membrane"/>
    <property type="evidence" value="ECO:0007669"/>
    <property type="project" value="UniProtKB-SubCell"/>
</dbReference>
<dbReference type="Proteomes" id="UP000191518">
    <property type="component" value="Unassembled WGS sequence"/>
</dbReference>
<organism evidence="8 9">
    <name type="scientific">Penicillium vulpinum</name>
    <dbReference type="NCBI Taxonomy" id="29845"/>
    <lineage>
        <taxon>Eukaryota</taxon>
        <taxon>Fungi</taxon>
        <taxon>Dikarya</taxon>
        <taxon>Ascomycota</taxon>
        <taxon>Pezizomycotina</taxon>
        <taxon>Eurotiomycetes</taxon>
        <taxon>Eurotiomycetidae</taxon>
        <taxon>Eurotiales</taxon>
        <taxon>Aspergillaceae</taxon>
        <taxon>Penicillium</taxon>
    </lineage>
</organism>
<name>A0A1V6R6Z8_9EURO</name>
<evidence type="ECO:0000256" key="6">
    <source>
        <dbReference type="ARBA" id="ARBA00023239"/>
    </source>
</evidence>
<keyword evidence="6" id="KW-0456">Lyase</keyword>
<feature type="transmembrane region" description="Helical" evidence="7">
    <location>
        <begin position="76"/>
        <end position="95"/>
    </location>
</feature>
<evidence type="ECO:0000313" key="9">
    <source>
        <dbReference type="Proteomes" id="UP000191518"/>
    </source>
</evidence>
<dbReference type="EMBL" id="MDYP01000084">
    <property type="protein sequence ID" value="OQD97288.1"/>
    <property type="molecule type" value="Genomic_DNA"/>
</dbReference>
<sequence>MDSLDFTKAPPEFQDIKWASDILLVTLASGWLVCYFFTIRTAFCDRTCWMPLLPLSCNVAWELVFVTLYPPPGSPILGFWLLVNLGVIYAALRFAPIRAQNSAVERHYLPVLFVLAAGFWAWGHLALIKQLKPLPAFYYGGMACQLMTSAAALSGLVVQGSTQGASYTIW</sequence>
<dbReference type="AlphaFoldDB" id="A0A1V6R6Z8"/>
<evidence type="ECO:0000256" key="4">
    <source>
        <dbReference type="ARBA" id="ARBA00022989"/>
    </source>
</evidence>
<keyword evidence="5 7" id="KW-0472">Membrane</keyword>
<feature type="transmembrane region" description="Helical" evidence="7">
    <location>
        <begin position="49"/>
        <end position="70"/>
    </location>
</feature>
<feature type="transmembrane region" description="Helical" evidence="7">
    <location>
        <begin position="107"/>
        <end position="125"/>
    </location>
</feature>
<evidence type="ECO:0000256" key="2">
    <source>
        <dbReference type="ARBA" id="ARBA00006757"/>
    </source>
</evidence>
<evidence type="ECO:0000256" key="1">
    <source>
        <dbReference type="ARBA" id="ARBA00004141"/>
    </source>
</evidence>
<protein>
    <submittedName>
        <fullName evidence="8">Uncharacterized protein</fullName>
    </submittedName>
</protein>
<comment type="subcellular location">
    <subcellularLocation>
        <location evidence="1">Membrane</location>
        <topology evidence="1">Multi-pass membrane protein</topology>
    </subcellularLocation>
</comment>
<comment type="caution">
    <text evidence="8">The sequence shown here is derived from an EMBL/GenBank/DDBJ whole genome shotgun (WGS) entry which is preliminary data.</text>
</comment>
<comment type="similarity">
    <text evidence="2">Belongs to the paxB family.</text>
</comment>
<dbReference type="PANTHER" id="PTHR42038:SF2">
    <property type="entry name" value="TERPENE CYCLASE AUSL"/>
    <property type="match status" value="1"/>
</dbReference>
<evidence type="ECO:0000313" key="8">
    <source>
        <dbReference type="EMBL" id="OQD97288.1"/>
    </source>
</evidence>
<dbReference type="STRING" id="29845.A0A1V6R6Z8"/>
<evidence type="ECO:0000256" key="5">
    <source>
        <dbReference type="ARBA" id="ARBA00023136"/>
    </source>
</evidence>
<dbReference type="GO" id="GO:0016829">
    <property type="term" value="F:lyase activity"/>
    <property type="evidence" value="ECO:0007669"/>
    <property type="project" value="UniProtKB-KW"/>
</dbReference>
<gene>
    <name evidence="8" type="ORF">PENVUL_c084G05237</name>
</gene>
<dbReference type="Pfam" id="PF25129">
    <property type="entry name" value="Pyr4-TMTC"/>
    <property type="match status" value="1"/>
</dbReference>
<keyword evidence="9" id="KW-1185">Reference proteome</keyword>
<keyword evidence="4 7" id="KW-1133">Transmembrane helix</keyword>
<accession>A0A1V6R6Z8</accession>
<evidence type="ECO:0000256" key="3">
    <source>
        <dbReference type="ARBA" id="ARBA00022692"/>
    </source>
</evidence>
<feature type="transmembrane region" description="Helical" evidence="7">
    <location>
        <begin position="18"/>
        <end position="37"/>
    </location>
</feature>
<dbReference type="InterPro" id="IPR039020">
    <property type="entry name" value="PaxB-like"/>
</dbReference>
<keyword evidence="3 7" id="KW-0812">Transmembrane</keyword>